<dbReference type="Pfam" id="PF01464">
    <property type="entry name" value="SLT"/>
    <property type="match status" value="1"/>
</dbReference>
<keyword evidence="4" id="KW-1185">Reference proteome</keyword>
<dbReference type="GO" id="GO:0008933">
    <property type="term" value="F:peptidoglycan lytic transglycosylase activity"/>
    <property type="evidence" value="ECO:0007669"/>
    <property type="project" value="InterPro"/>
</dbReference>
<evidence type="ECO:0000259" key="2">
    <source>
        <dbReference type="Pfam" id="PF01464"/>
    </source>
</evidence>
<dbReference type="KEGG" id="tpx:Turpa_2009"/>
<dbReference type="PANTHER" id="PTHR37423">
    <property type="entry name" value="SOLUBLE LYTIC MUREIN TRANSGLYCOSYLASE-RELATED"/>
    <property type="match status" value="1"/>
</dbReference>
<feature type="domain" description="Transglycosylase SLT" evidence="2">
    <location>
        <begin position="590"/>
        <end position="694"/>
    </location>
</feature>
<dbReference type="STRING" id="869212.Turpa_2009"/>
<dbReference type="SUPFAM" id="SSF53955">
    <property type="entry name" value="Lysozyme-like"/>
    <property type="match status" value="1"/>
</dbReference>
<organism evidence="3 4">
    <name type="scientific">Turneriella parva (strain ATCC BAA-1111 / DSM 21527 / NCTC 11395 / H)</name>
    <name type="common">Leptospira parva</name>
    <dbReference type="NCBI Taxonomy" id="869212"/>
    <lineage>
        <taxon>Bacteria</taxon>
        <taxon>Pseudomonadati</taxon>
        <taxon>Spirochaetota</taxon>
        <taxon>Spirochaetia</taxon>
        <taxon>Leptospirales</taxon>
        <taxon>Leptospiraceae</taxon>
        <taxon>Turneriella</taxon>
    </lineage>
</organism>
<dbReference type="PANTHER" id="PTHR37423:SF2">
    <property type="entry name" value="MEMBRANE-BOUND LYTIC MUREIN TRANSGLYCOSYLASE C"/>
    <property type="match status" value="1"/>
</dbReference>
<dbReference type="EMBL" id="CP002959">
    <property type="protein sequence ID" value="AFM12655.1"/>
    <property type="molecule type" value="Genomic_DNA"/>
</dbReference>
<comment type="similarity">
    <text evidence="1">Belongs to the transglycosylase Slt family.</text>
</comment>
<dbReference type="HOGENOM" id="CLU_378517_0_0_12"/>
<dbReference type="GO" id="GO:0000270">
    <property type="term" value="P:peptidoglycan metabolic process"/>
    <property type="evidence" value="ECO:0007669"/>
    <property type="project" value="InterPro"/>
</dbReference>
<dbReference type="RefSeq" id="WP_014803162.1">
    <property type="nucleotide sequence ID" value="NC_018020.1"/>
</dbReference>
<gene>
    <name evidence="3" type="ordered locus">Turpa_2009</name>
</gene>
<dbReference type="Proteomes" id="UP000006048">
    <property type="component" value="Chromosome"/>
</dbReference>
<dbReference type="PATRIC" id="fig|869212.3.peg.2015"/>
<evidence type="ECO:0000256" key="1">
    <source>
        <dbReference type="ARBA" id="ARBA00007734"/>
    </source>
</evidence>
<dbReference type="Gene3D" id="1.10.530.10">
    <property type="match status" value="1"/>
</dbReference>
<name>I4B5U8_TURPD</name>
<dbReference type="CDD" id="cd13401">
    <property type="entry name" value="Slt70-like"/>
    <property type="match status" value="1"/>
</dbReference>
<dbReference type="OrthoDB" id="9815002at2"/>
<dbReference type="InterPro" id="IPR023346">
    <property type="entry name" value="Lysozyme-like_dom_sf"/>
</dbReference>
<dbReference type="PROSITE" id="PS00922">
    <property type="entry name" value="TRANSGLYCOSYLASE"/>
    <property type="match status" value="1"/>
</dbReference>
<dbReference type="GO" id="GO:0016020">
    <property type="term" value="C:membrane"/>
    <property type="evidence" value="ECO:0007669"/>
    <property type="project" value="InterPro"/>
</dbReference>
<dbReference type="AlphaFoldDB" id="I4B5U8"/>
<dbReference type="InterPro" id="IPR000189">
    <property type="entry name" value="Transglyc_AS"/>
</dbReference>
<accession>I4B5U8</accession>
<evidence type="ECO:0000313" key="4">
    <source>
        <dbReference type="Proteomes" id="UP000006048"/>
    </source>
</evidence>
<proteinExistence type="inferred from homology"/>
<reference evidence="3 4" key="1">
    <citation type="submission" date="2012-06" db="EMBL/GenBank/DDBJ databases">
        <title>The complete chromosome of genome of Turneriella parva DSM 21527.</title>
        <authorList>
            <consortium name="US DOE Joint Genome Institute (JGI-PGF)"/>
            <person name="Lucas S."/>
            <person name="Han J."/>
            <person name="Lapidus A."/>
            <person name="Bruce D."/>
            <person name="Goodwin L."/>
            <person name="Pitluck S."/>
            <person name="Peters L."/>
            <person name="Kyrpides N."/>
            <person name="Mavromatis K."/>
            <person name="Ivanova N."/>
            <person name="Mikhailova N."/>
            <person name="Chertkov O."/>
            <person name="Detter J.C."/>
            <person name="Tapia R."/>
            <person name="Han C."/>
            <person name="Land M."/>
            <person name="Hauser L."/>
            <person name="Markowitz V."/>
            <person name="Cheng J.-F."/>
            <person name="Hugenholtz P."/>
            <person name="Woyke T."/>
            <person name="Wu D."/>
            <person name="Gronow S."/>
            <person name="Wellnitz S."/>
            <person name="Brambilla E."/>
            <person name="Klenk H.-P."/>
            <person name="Eisen J.A."/>
        </authorList>
    </citation>
    <scope>NUCLEOTIDE SEQUENCE [LARGE SCALE GENOMIC DNA]</scope>
    <source>
        <strain evidence="4">ATCC BAA-1111 / DSM 21527 / NCTC 11395 / H</strain>
    </source>
</reference>
<evidence type="ECO:0000313" key="3">
    <source>
        <dbReference type="EMBL" id="AFM12655.1"/>
    </source>
</evidence>
<dbReference type="InterPro" id="IPR008258">
    <property type="entry name" value="Transglycosylase_SLT_dom_1"/>
</dbReference>
<protein>
    <submittedName>
        <fullName evidence="3">Lytic transglycosylase catalytic</fullName>
    </submittedName>
</protein>
<sequence length="732" mass="81009">MLSKGILFAASCYLLVCCGRTSAEANLLHEYADLPGGQGVNYLSEYARAQRLKSPADRPLQQQAYLASAFRDAAKAPICADAACAEAAIRALKGSDRSKLADYAAFHLADLAARDNQTAIALSLLQQISNPPDSLQRKVSLLKGRLLQLGGQAPQSAQLFREHLEKFKDGESLYLAADAFDRAGDKSAALATAIQGLEHPEADFAFAQNGLHIRNLLGQGIYSMSAPVTRIRLMEALRVAKDKASAHKLFSGLVNQKLSKHDRDLFVHYGSRLMIEKGDARAVQNLLASASGDFYGESGEKAALDVCERLLKKKQYAAVNHFFATAPATKSKLQCQLRQAQRSSDYSAKARGIAAEYITSFDAESTLAERIFLRSCLPDRSKSRSGVDIPCLEELKRITAGKVTGAGARYFLARHFDATGNAEQVKALVTEIATQYADDYYFYRLIENPLVLQKQLIAAPASGNERSALLTATLISADLAQARGIEVLSDLRKFTERTQKRQKKLDGPLVTAALLFAADSRDEARELLRNPERLMVYENLVVVGQVSGKSDIALFGVKQWLREQKLRPFLYEIPLEMRQLLYPTTYAAHIEKYAAKNRVEVAEVLALIRQESQFFAGAISRANALGLMQLLPSTAKLVAAKEGLERYNLLQPEDNIRLGTAFMREIKDYYSADFVGLAIAYNAGPGRYTQWKKKLDPEEAVFVEQIPFQETYHYVRVLLSDRAKYRALLTNP</sequence>